<proteinExistence type="inferred from homology"/>
<evidence type="ECO:0000256" key="10">
    <source>
        <dbReference type="HAMAP-Rule" id="MF_00135"/>
    </source>
</evidence>
<evidence type="ECO:0000259" key="11">
    <source>
        <dbReference type="Pfam" id="PF00697"/>
    </source>
</evidence>
<keyword evidence="8 10" id="KW-0057">Aromatic amino acid biosynthesis</keyword>
<accession>A6TM75</accession>
<evidence type="ECO:0000256" key="6">
    <source>
        <dbReference type="ARBA" id="ARBA00022605"/>
    </source>
</evidence>
<dbReference type="SUPFAM" id="SSF51366">
    <property type="entry name" value="Ribulose-phoshate binding barrel"/>
    <property type="match status" value="1"/>
</dbReference>
<dbReference type="EMBL" id="CP000724">
    <property type="protein sequence ID" value="ABR47293.1"/>
    <property type="molecule type" value="Genomic_DNA"/>
</dbReference>
<dbReference type="UniPathway" id="UPA00035">
    <property type="reaction ID" value="UER00042"/>
</dbReference>
<dbReference type="FunFam" id="3.20.20.70:FF:000075">
    <property type="entry name" value="Tryptophan biosynthesis protein TRP1"/>
    <property type="match status" value="1"/>
</dbReference>
<dbReference type="HOGENOM" id="CLU_076364_1_0_9"/>
<feature type="domain" description="N-(5'phosphoribosyl) anthranilate isomerase (PRAI)" evidence="11">
    <location>
        <begin position="7"/>
        <end position="202"/>
    </location>
</feature>
<dbReference type="InterPro" id="IPR001240">
    <property type="entry name" value="PRAI_dom"/>
</dbReference>
<dbReference type="Proteomes" id="UP000001572">
    <property type="component" value="Chromosome"/>
</dbReference>
<evidence type="ECO:0000256" key="3">
    <source>
        <dbReference type="ARBA" id="ARBA00007571"/>
    </source>
</evidence>
<dbReference type="PANTHER" id="PTHR42894">
    <property type="entry name" value="N-(5'-PHOSPHORIBOSYL)ANTHRANILATE ISOMERASE"/>
    <property type="match status" value="1"/>
</dbReference>
<dbReference type="GO" id="GO:0004640">
    <property type="term" value="F:phosphoribosylanthranilate isomerase activity"/>
    <property type="evidence" value="ECO:0007669"/>
    <property type="project" value="UniProtKB-UniRule"/>
</dbReference>
<sequence>MVYVTKIKICGLKRAADITYVNLLKPDYIGFVFAPSGRRVTKEDAKELIASLDKSIKKVGVFLNHSVEEVKVIAKVCSLDILQFHGDEDMDYCRQFQQNVWKSFRIKDANSFKEMEDYQVNGYLLDTYHKTQYGGTGEAFDWGLSSHLTRLNRDKCVILAGGLNPENVKEAIEQIQPAVVDVSSGVETHGYKDFEKMKKMIERVRKV</sequence>
<dbReference type="InterPro" id="IPR013785">
    <property type="entry name" value="Aldolase_TIM"/>
</dbReference>
<dbReference type="Pfam" id="PF00697">
    <property type="entry name" value="PRAI"/>
    <property type="match status" value="1"/>
</dbReference>
<dbReference type="HAMAP" id="MF_00135">
    <property type="entry name" value="PRAI"/>
    <property type="match status" value="1"/>
</dbReference>
<comment type="catalytic activity">
    <reaction evidence="1 10">
        <text>N-(5-phospho-beta-D-ribosyl)anthranilate = 1-(2-carboxyphenylamino)-1-deoxy-D-ribulose 5-phosphate</text>
        <dbReference type="Rhea" id="RHEA:21540"/>
        <dbReference type="ChEBI" id="CHEBI:18277"/>
        <dbReference type="ChEBI" id="CHEBI:58613"/>
        <dbReference type="EC" id="5.3.1.24"/>
    </reaction>
</comment>
<dbReference type="STRING" id="293826.Amet_1081"/>
<evidence type="ECO:0000256" key="8">
    <source>
        <dbReference type="ARBA" id="ARBA00023141"/>
    </source>
</evidence>
<keyword evidence="6 10" id="KW-0028">Amino-acid biosynthesis</keyword>
<name>A6TM75_ALKMQ</name>
<organism evidence="12 13">
    <name type="scientific">Alkaliphilus metalliredigens (strain QYMF)</name>
    <dbReference type="NCBI Taxonomy" id="293826"/>
    <lineage>
        <taxon>Bacteria</taxon>
        <taxon>Bacillati</taxon>
        <taxon>Bacillota</taxon>
        <taxon>Clostridia</taxon>
        <taxon>Peptostreptococcales</taxon>
        <taxon>Natronincolaceae</taxon>
        <taxon>Alkaliphilus</taxon>
    </lineage>
</organism>
<evidence type="ECO:0000313" key="13">
    <source>
        <dbReference type="Proteomes" id="UP000001572"/>
    </source>
</evidence>
<dbReference type="GO" id="GO:0000162">
    <property type="term" value="P:L-tryptophan biosynthetic process"/>
    <property type="evidence" value="ECO:0007669"/>
    <property type="project" value="UniProtKB-UniRule"/>
</dbReference>
<evidence type="ECO:0000256" key="2">
    <source>
        <dbReference type="ARBA" id="ARBA00004664"/>
    </source>
</evidence>
<dbReference type="Gene3D" id="3.20.20.70">
    <property type="entry name" value="Aldolase class I"/>
    <property type="match status" value="1"/>
</dbReference>
<dbReference type="InterPro" id="IPR044643">
    <property type="entry name" value="TrpF_fam"/>
</dbReference>
<keyword evidence="9 10" id="KW-0413">Isomerase</keyword>
<comment type="pathway">
    <text evidence="2 10">Amino-acid biosynthesis; L-tryptophan biosynthesis; L-tryptophan from chorismate: step 3/5.</text>
</comment>
<evidence type="ECO:0000256" key="5">
    <source>
        <dbReference type="ARBA" id="ARBA00022272"/>
    </source>
</evidence>
<keyword evidence="7 10" id="KW-0822">Tryptophan biosynthesis</keyword>
<dbReference type="eggNOG" id="COG0135">
    <property type="taxonomic scope" value="Bacteria"/>
</dbReference>
<evidence type="ECO:0000313" key="12">
    <source>
        <dbReference type="EMBL" id="ABR47293.1"/>
    </source>
</evidence>
<dbReference type="CDD" id="cd00405">
    <property type="entry name" value="PRAI"/>
    <property type="match status" value="1"/>
</dbReference>
<dbReference type="PANTHER" id="PTHR42894:SF1">
    <property type="entry name" value="N-(5'-PHOSPHORIBOSYL)ANTHRANILATE ISOMERASE"/>
    <property type="match status" value="1"/>
</dbReference>
<evidence type="ECO:0000256" key="7">
    <source>
        <dbReference type="ARBA" id="ARBA00022822"/>
    </source>
</evidence>
<keyword evidence="13" id="KW-1185">Reference proteome</keyword>
<reference evidence="13" key="1">
    <citation type="journal article" date="2016" name="Genome Announc.">
        <title>Complete genome sequence of Alkaliphilus metalliredigens strain QYMF, an alkaliphilic and metal-reducing bacterium isolated from borax-contaminated leachate ponds.</title>
        <authorList>
            <person name="Hwang C."/>
            <person name="Copeland A."/>
            <person name="Lucas S."/>
            <person name="Lapidus A."/>
            <person name="Barry K."/>
            <person name="Detter J.C."/>
            <person name="Glavina Del Rio T."/>
            <person name="Hammon N."/>
            <person name="Israni S."/>
            <person name="Dalin E."/>
            <person name="Tice H."/>
            <person name="Pitluck S."/>
            <person name="Chertkov O."/>
            <person name="Brettin T."/>
            <person name="Bruce D."/>
            <person name="Han C."/>
            <person name="Schmutz J."/>
            <person name="Larimer F."/>
            <person name="Land M.L."/>
            <person name="Hauser L."/>
            <person name="Kyrpides N."/>
            <person name="Mikhailova N."/>
            <person name="Ye Q."/>
            <person name="Zhou J."/>
            <person name="Richardson P."/>
            <person name="Fields M.W."/>
        </authorList>
    </citation>
    <scope>NUCLEOTIDE SEQUENCE [LARGE SCALE GENOMIC DNA]</scope>
    <source>
        <strain evidence="13">QYMF</strain>
    </source>
</reference>
<gene>
    <name evidence="10" type="primary">trpF</name>
    <name evidence="12" type="ordered locus">Amet_1081</name>
</gene>
<dbReference type="KEGG" id="amt:Amet_1081"/>
<comment type="similarity">
    <text evidence="3 10">Belongs to the TrpF family.</text>
</comment>
<evidence type="ECO:0000256" key="9">
    <source>
        <dbReference type="ARBA" id="ARBA00023235"/>
    </source>
</evidence>
<protein>
    <recommendedName>
        <fullName evidence="5 10">N-(5'-phosphoribosyl)anthranilate isomerase</fullName>
        <shortName evidence="10">PRAI</shortName>
        <ecNumber evidence="4 10">5.3.1.24</ecNumber>
    </recommendedName>
</protein>
<dbReference type="EC" id="5.3.1.24" evidence="4 10"/>
<dbReference type="InterPro" id="IPR011060">
    <property type="entry name" value="RibuloseP-bd_barrel"/>
</dbReference>
<evidence type="ECO:0000256" key="1">
    <source>
        <dbReference type="ARBA" id="ARBA00001164"/>
    </source>
</evidence>
<dbReference type="AlphaFoldDB" id="A6TM75"/>
<evidence type="ECO:0000256" key="4">
    <source>
        <dbReference type="ARBA" id="ARBA00012572"/>
    </source>
</evidence>